<dbReference type="EMBL" id="JAVRHK010000004">
    <property type="protein sequence ID" value="MDT0676533.1"/>
    <property type="molecule type" value="Genomic_DNA"/>
</dbReference>
<sequence>MGVNAIRMAHKPPAPEFLDLTDEVGFLVVNEIFHVWERKKTPLDFHLILPDWYEQDVRAFI</sequence>
<dbReference type="Proteomes" id="UP001262582">
    <property type="component" value="Unassembled WGS sequence"/>
</dbReference>
<dbReference type="Pfam" id="PF02836">
    <property type="entry name" value="Glyco_hydro_2_C"/>
    <property type="match status" value="1"/>
</dbReference>
<dbReference type="InterPro" id="IPR006103">
    <property type="entry name" value="Glyco_hydro_2_cat"/>
</dbReference>
<accession>A0ABU3D694</accession>
<dbReference type="InterPro" id="IPR051913">
    <property type="entry name" value="GH2_Domain-Containing"/>
</dbReference>
<keyword evidence="2" id="KW-0378">Hydrolase</keyword>
<name>A0ABU3D694_9FLAO</name>
<dbReference type="RefSeq" id="WP_311502928.1">
    <property type="nucleotide sequence ID" value="NZ_JAVRHK010000004.1"/>
</dbReference>
<keyword evidence="3" id="KW-1185">Reference proteome</keyword>
<evidence type="ECO:0000313" key="2">
    <source>
        <dbReference type="EMBL" id="MDT0676533.1"/>
    </source>
</evidence>
<dbReference type="InterPro" id="IPR017853">
    <property type="entry name" value="GH"/>
</dbReference>
<dbReference type="Gene3D" id="3.20.20.80">
    <property type="entry name" value="Glycosidases"/>
    <property type="match status" value="1"/>
</dbReference>
<dbReference type="GO" id="GO:0016787">
    <property type="term" value="F:hydrolase activity"/>
    <property type="evidence" value="ECO:0007669"/>
    <property type="project" value="UniProtKB-KW"/>
</dbReference>
<reference evidence="2 3" key="1">
    <citation type="submission" date="2023-09" db="EMBL/GenBank/DDBJ databases">
        <authorList>
            <person name="Rey-Velasco X."/>
        </authorList>
    </citation>
    <scope>NUCLEOTIDE SEQUENCE [LARGE SCALE GENOMIC DNA]</scope>
    <source>
        <strain evidence="2 3">F117</strain>
    </source>
</reference>
<proteinExistence type="predicted"/>
<gene>
    <name evidence="2" type="ORF">RM539_08055</name>
</gene>
<feature type="domain" description="Glycoside hydrolase family 2 catalytic" evidence="1">
    <location>
        <begin position="2"/>
        <end position="32"/>
    </location>
</feature>
<dbReference type="SUPFAM" id="SSF51445">
    <property type="entry name" value="(Trans)glycosidases"/>
    <property type="match status" value="1"/>
</dbReference>
<organism evidence="2 3">
    <name type="scientific">Autumnicola musiva</name>
    <dbReference type="NCBI Taxonomy" id="3075589"/>
    <lineage>
        <taxon>Bacteria</taxon>
        <taxon>Pseudomonadati</taxon>
        <taxon>Bacteroidota</taxon>
        <taxon>Flavobacteriia</taxon>
        <taxon>Flavobacteriales</taxon>
        <taxon>Flavobacteriaceae</taxon>
        <taxon>Autumnicola</taxon>
    </lineage>
</organism>
<dbReference type="PANTHER" id="PTHR42732:SF1">
    <property type="entry name" value="BETA-MANNOSIDASE"/>
    <property type="match status" value="1"/>
</dbReference>
<dbReference type="PANTHER" id="PTHR42732">
    <property type="entry name" value="BETA-GALACTOSIDASE"/>
    <property type="match status" value="1"/>
</dbReference>
<protein>
    <submittedName>
        <fullName evidence="2">Glycoside hydrolase family 2 TIM barrel-domain containing protein</fullName>
    </submittedName>
</protein>
<comment type="caution">
    <text evidence="2">The sequence shown here is derived from an EMBL/GenBank/DDBJ whole genome shotgun (WGS) entry which is preliminary data.</text>
</comment>
<evidence type="ECO:0000259" key="1">
    <source>
        <dbReference type="Pfam" id="PF02836"/>
    </source>
</evidence>
<evidence type="ECO:0000313" key="3">
    <source>
        <dbReference type="Proteomes" id="UP001262582"/>
    </source>
</evidence>